<proteinExistence type="predicted"/>
<dbReference type="Proteomes" id="UP000023152">
    <property type="component" value="Unassembled WGS sequence"/>
</dbReference>
<protein>
    <submittedName>
        <fullName evidence="2">Uncharacterized protein</fullName>
    </submittedName>
</protein>
<dbReference type="AlphaFoldDB" id="X6PAK5"/>
<name>X6PAK5_RETFI</name>
<reference evidence="2 3" key="1">
    <citation type="journal article" date="2013" name="Curr. Biol.">
        <title>The Genome of the Foraminiferan Reticulomyxa filosa.</title>
        <authorList>
            <person name="Glockner G."/>
            <person name="Hulsmann N."/>
            <person name="Schleicher M."/>
            <person name="Noegel A.A."/>
            <person name="Eichinger L."/>
            <person name="Gallinger C."/>
            <person name="Pawlowski J."/>
            <person name="Sierra R."/>
            <person name="Euteneuer U."/>
            <person name="Pillet L."/>
            <person name="Moustafa A."/>
            <person name="Platzer M."/>
            <person name="Groth M."/>
            <person name="Szafranski K."/>
            <person name="Schliwa M."/>
        </authorList>
    </citation>
    <scope>NUCLEOTIDE SEQUENCE [LARGE SCALE GENOMIC DNA]</scope>
</reference>
<comment type="caution">
    <text evidence="2">The sequence shown here is derived from an EMBL/GenBank/DDBJ whole genome shotgun (WGS) entry which is preliminary data.</text>
</comment>
<sequence>MRVQKVEYQKVLEQELANIKRELESKFSEFGSRLERYYKRQCLHVHQHRQVIEWYHTQIQLQGLNQTRSNLMNDKEEADTDIDADAGEINNAAQSNNIRLSYPIATEWNMEDEDTDENQFTSNYPRSRDRGKTEALHKNKKQNLEVKNQNETQQVILGKIKTEIDIIQNLSLEKDFQSLLERIHQIKQSVIEL</sequence>
<gene>
    <name evidence="2" type="ORF">RFI_02415</name>
</gene>
<feature type="region of interest" description="Disordered" evidence="1">
    <location>
        <begin position="113"/>
        <end position="143"/>
    </location>
</feature>
<organism evidence="2 3">
    <name type="scientific">Reticulomyxa filosa</name>
    <dbReference type="NCBI Taxonomy" id="46433"/>
    <lineage>
        <taxon>Eukaryota</taxon>
        <taxon>Sar</taxon>
        <taxon>Rhizaria</taxon>
        <taxon>Retaria</taxon>
        <taxon>Foraminifera</taxon>
        <taxon>Monothalamids</taxon>
        <taxon>Reticulomyxidae</taxon>
        <taxon>Reticulomyxa</taxon>
    </lineage>
</organism>
<feature type="compositionally biased region" description="Basic and acidic residues" evidence="1">
    <location>
        <begin position="126"/>
        <end position="137"/>
    </location>
</feature>
<accession>X6PAK5</accession>
<keyword evidence="3" id="KW-1185">Reference proteome</keyword>
<evidence type="ECO:0000313" key="3">
    <source>
        <dbReference type="Proteomes" id="UP000023152"/>
    </source>
</evidence>
<evidence type="ECO:0000313" key="2">
    <source>
        <dbReference type="EMBL" id="ETO34677.1"/>
    </source>
</evidence>
<dbReference type="EMBL" id="ASPP01002369">
    <property type="protein sequence ID" value="ETO34677.1"/>
    <property type="molecule type" value="Genomic_DNA"/>
</dbReference>
<evidence type="ECO:0000256" key="1">
    <source>
        <dbReference type="SAM" id="MobiDB-lite"/>
    </source>
</evidence>